<dbReference type="Gene3D" id="3.30.70.1290">
    <property type="entry name" value="Transposase IS200-like"/>
    <property type="match status" value="1"/>
</dbReference>
<proteinExistence type="predicted"/>
<dbReference type="NCBIfam" id="NF033573">
    <property type="entry name" value="transpos_IS200"/>
    <property type="match status" value="1"/>
</dbReference>
<dbReference type="PANTHER" id="PTHR33360:SF2">
    <property type="entry name" value="TRANSPOSASE FOR INSERTION SEQUENCE ELEMENT IS200"/>
    <property type="match status" value="1"/>
</dbReference>
<dbReference type="GO" id="GO:0006313">
    <property type="term" value="P:DNA transposition"/>
    <property type="evidence" value="ECO:0007669"/>
    <property type="project" value="InterPro"/>
</dbReference>
<sequence length="132" mass="15744">MEQEYRRTKTTVSLINYHFVFCPRYRRKVLVNRVEERFRQLVEEICQENDWIILAMEVMPDHCHLFLNCLPSNSPSDIMARVKGVTSRRLRQEFKHLSHLPSLWTRSFFVSTAGNVSSETIKHYVESQKKRG</sequence>
<dbReference type="InterPro" id="IPR002686">
    <property type="entry name" value="Transposase_17"/>
</dbReference>
<dbReference type="GO" id="GO:0003677">
    <property type="term" value="F:DNA binding"/>
    <property type="evidence" value="ECO:0007669"/>
    <property type="project" value="InterPro"/>
</dbReference>
<dbReference type="GO" id="GO:0004803">
    <property type="term" value="F:transposase activity"/>
    <property type="evidence" value="ECO:0007669"/>
    <property type="project" value="InterPro"/>
</dbReference>
<organism evidence="2 3">
    <name type="scientific">Thermoflavimicrobium daqui</name>
    <dbReference type="NCBI Taxonomy" id="2137476"/>
    <lineage>
        <taxon>Bacteria</taxon>
        <taxon>Bacillati</taxon>
        <taxon>Bacillota</taxon>
        <taxon>Bacilli</taxon>
        <taxon>Bacillales</taxon>
        <taxon>Thermoactinomycetaceae</taxon>
        <taxon>Thermoflavimicrobium</taxon>
    </lineage>
</organism>
<comment type="caution">
    <text evidence="2">The sequence shown here is derived from an EMBL/GenBank/DDBJ whole genome shotgun (WGS) entry which is preliminary data.</text>
</comment>
<dbReference type="InterPro" id="IPR036515">
    <property type="entry name" value="Transposase_17_sf"/>
</dbReference>
<reference evidence="2 3" key="2">
    <citation type="submission" date="2018-06" db="EMBL/GenBank/DDBJ databases">
        <authorList>
            <person name="Zhirakovskaya E."/>
        </authorList>
    </citation>
    <scope>NUCLEOTIDE SEQUENCE [LARGE SCALE GENOMIC DNA]</scope>
    <source>
        <strain evidence="2 3">FBKL4.011</strain>
    </source>
</reference>
<gene>
    <name evidence="2" type="primary">tnpA</name>
    <name evidence="2" type="ORF">DL897_17990</name>
</gene>
<protein>
    <submittedName>
        <fullName evidence="2">IS200/IS605 family transposase</fullName>
    </submittedName>
</protein>
<feature type="domain" description="Transposase IS200-like" evidence="1">
    <location>
        <begin position="12"/>
        <end position="128"/>
    </location>
</feature>
<name>A0A364K082_9BACL</name>
<reference evidence="2 3" key="1">
    <citation type="submission" date="2018-06" db="EMBL/GenBank/DDBJ databases">
        <title>Thermoflavimicrobium daqus sp. nov., a thermophilic microbe isolated from Moutai-flavour Daqu.</title>
        <authorList>
            <person name="Wang X."/>
            <person name="Zhou H."/>
        </authorList>
    </citation>
    <scope>NUCLEOTIDE SEQUENCE [LARGE SCALE GENOMIC DNA]</scope>
    <source>
        <strain evidence="2 3">FBKL4.011</strain>
    </source>
</reference>
<evidence type="ECO:0000259" key="1">
    <source>
        <dbReference type="SMART" id="SM01321"/>
    </source>
</evidence>
<evidence type="ECO:0000313" key="2">
    <source>
        <dbReference type="EMBL" id="RAL20647.1"/>
    </source>
</evidence>
<dbReference type="Pfam" id="PF01797">
    <property type="entry name" value="Y1_Tnp"/>
    <property type="match status" value="1"/>
</dbReference>
<keyword evidence="3" id="KW-1185">Reference proteome</keyword>
<dbReference type="EMBL" id="QJKK01000038">
    <property type="protein sequence ID" value="RAL20647.1"/>
    <property type="molecule type" value="Genomic_DNA"/>
</dbReference>
<dbReference type="RefSeq" id="WP_113660475.1">
    <property type="nucleotide sequence ID" value="NZ_KZ845700.1"/>
</dbReference>
<dbReference type="AlphaFoldDB" id="A0A364K082"/>
<evidence type="ECO:0000313" key="3">
    <source>
        <dbReference type="Proteomes" id="UP000251213"/>
    </source>
</evidence>
<dbReference type="SMART" id="SM01321">
    <property type="entry name" value="Y1_Tnp"/>
    <property type="match status" value="1"/>
</dbReference>
<dbReference type="PANTHER" id="PTHR33360">
    <property type="entry name" value="TRANSPOSASE FOR INSERTION SEQUENCE ELEMENT IS200"/>
    <property type="match status" value="1"/>
</dbReference>
<dbReference type="Proteomes" id="UP000251213">
    <property type="component" value="Unassembled WGS sequence"/>
</dbReference>
<dbReference type="OrthoDB" id="9798161at2"/>
<dbReference type="SUPFAM" id="SSF143422">
    <property type="entry name" value="Transposase IS200-like"/>
    <property type="match status" value="1"/>
</dbReference>
<accession>A0A364K082</accession>